<dbReference type="FunFam" id="1.20.1250.20:FF:000144">
    <property type="entry name" value="Picot, isoform B"/>
    <property type="match status" value="1"/>
</dbReference>
<dbReference type="SUPFAM" id="SSF103473">
    <property type="entry name" value="MFS general substrate transporter"/>
    <property type="match status" value="1"/>
</dbReference>
<keyword evidence="3" id="KW-0813">Transport</keyword>
<accession>A0A0L0CKW4</accession>
<feature type="transmembrane region" description="Helical" evidence="13">
    <location>
        <begin position="196"/>
        <end position="213"/>
    </location>
</feature>
<comment type="similarity">
    <text evidence="2">Belongs to the major facilitator superfamily. Sodium/anion cotransporter family.</text>
</comment>
<evidence type="ECO:0000256" key="8">
    <source>
        <dbReference type="ARBA" id="ARBA00023065"/>
    </source>
</evidence>
<dbReference type="GO" id="GO:0006820">
    <property type="term" value="P:monoatomic anion transport"/>
    <property type="evidence" value="ECO:0007669"/>
    <property type="project" value="TreeGrafter"/>
</dbReference>
<feature type="transmembrane region" description="Helical" evidence="13">
    <location>
        <begin position="362"/>
        <end position="383"/>
    </location>
</feature>
<keyword evidence="9 13" id="KW-0472">Membrane</keyword>
<dbReference type="OrthoDB" id="2985014at2759"/>
<feature type="transmembrane region" description="Helical" evidence="13">
    <location>
        <begin position="395"/>
        <end position="416"/>
    </location>
</feature>
<dbReference type="PANTHER" id="PTHR11662">
    <property type="entry name" value="SOLUTE CARRIER FAMILY 17"/>
    <property type="match status" value="1"/>
</dbReference>
<dbReference type="PANTHER" id="PTHR11662:SF280">
    <property type="entry name" value="FI21844P1-RELATED"/>
    <property type="match status" value="1"/>
</dbReference>
<dbReference type="PROSITE" id="PS50850">
    <property type="entry name" value="MFS"/>
    <property type="match status" value="1"/>
</dbReference>
<proteinExistence type="inferred from homology"/>
<evidence type="ECO:0000313" key="15">
    <source>
        <dbReference type="EMBL" id="KNC32867.1"/>
    </source>
</evidence>
<keyword evidence="10" id="KW-0739">Sodium transport</keyword>
<reference evidence="15 16" key="1">
    <citation type="journal article" date="2015" name="Nat. Commun.">
        <title>Lucilia cuprina genome unlocks parasitic fly biology to underpin future interventions.</title>
        <authorList>
            <person name="Anstead C.A."/>
            <person name="Korhonen P.K."/>
            <person name="Young N.D."/>
            <person name="Hall R.S."/>
            <person name="Jex A.R."/>
            <person name="Murali S.C."/>
            <person name="Hughes D.S."/>
            <person name="Lee S.F."/>
            <person name="Perry T."/>
            <person name="Stroehlein A.J."/>
            <person name="Ansell B.R."/>
            <person name="Breugelmans B."/>
            <person name="Hofmann A."/>
            <person name="Qu J."/>
            <person name="Dugan S."/>
            <person name="Lee S.L."/>
            <person name="Chao H."/>
            <person name="Dinh H."/>
            <person name="Han Y."/>
            <person name="Doddapaneni H.V."/>
            <person name="Worley K.C."/>
            <person name="Muzny D.M."/>
            <person name="Ioannidis P."/>
            <person name="Waterhouse R.M."/>
            <person name="Zdobnov E.M."/>
            <person name="James P.J."/>
            <person name="Bagnall N.H."/>
            <person name="Kotze A.C."/>
            <person name="Gibbs R.A."/>
            <person name="Richards S."/>
            <person name="Batterham P."/>
            <person name="Gasser R.B."/>
        </authorList>
    </citation>
    <scope>NUCLEOTIDE SEQUENCE [LARGE SCALE GENOMIC DNA]</scope>
    <source>
        <strain evidence="15 16">LS</strain>
        <tissue evidence="15">Full body</tissue>
    </source>
</reference>
<dbReference type="AlphaFoldDB" id="A0A0L0CKW4"/>
<dbReference type="CDD" id="cd17318">
    <property type="entry name" value="MFS_SLC17"/>
    <property type="match status" value="1"/>
</dbReference>
<keyword evidence="8" id="KW-0406">Ion transport</keyword>
<evidence type="ECO:0000256" key="12">
    <source>
        <dbReference type="ARBA" id="ARBA00068450"/>
    </source>
</evidence>
<evidence type="ECO:0000256" key="10">
    <source>
        <dbReference type="ARBA" id="ARBA00023201"/>
    </source>
</evidence>
<protein>
    <recommendedName>
        <fullName evidence="12">Putative inorganic phosphate cotransporter</fullName>
    </recommendedName>
</protein>
<keyword evidence="7" id="KW-0915">Sodium</keyword>
<keyword evidence="5" id="KW-0769">Symport</keyword>
<evidence type="ECO:0000256" key="2">
    <source>
        <dbReference type="ARBA" id="ARBA00008586"/>
    </source>
</evidence>
<evidence type="ECO:0000256" key="5">
    <source>
        <dbReference type="ARBA" id="ARBA00022847"/>
    </source>
</evidence>
<dbReference type="InterPro" id="IPR050382">
    <property type="entry name" value="MFS_Na/Anion_cotransporter"/>
</dbReference>
<evidence type="ECO:0000256" key="3">
    <source>
        <dbReference type="ARBA" id="ARBA00022448"/>
    </source>
</evidence>
<dbReference type="Gene3D" id="1.20.1250.20">
    <property type="entry name" value="MFS general substrate transporter like domains"/>
    <property type="match status" value="2"/>
</dbReference>
<dbReference type="InterPro" id="IPR011701">
    <property type="entry name" value="MFS"/>
</dbReference>
<evidence type="ECO:0000256" key="6">
    <source>
        <dbReference type="ARBA" id="ARBA00022989"/>
    </source>
</evidence>
<feature type="transmembrane region" description="Helical" evidence="13">
    <location>
        <begin position="301"/>
        <end position="325"/>
    </location>
</feature>
<comment type="function">
    <text evidence="11">May be an inorganic phosphate cotransporter.</text>
</comment>
<feature type="transmembrane region" description="Helical" evidence="13">
    <location>
        <begin position="102"/>
        <end position="121"/>
    </location>
</feature>
<dbReference type="Proteomes" id="UP000037069">
    <property type="component" value="Unassembled WGS sequence"/>
</dbReference>
<feature type="transmembrane region" description="Helical" evidence="13">
    <location>
        <begin position="337"/>
        <end position="356"/>
    </location>
</feature>
<dbReference type="GO" id="GO:0015293">
    <property type="term" value="F:symporter activity"/>
    <property type="evidence" value="ECO:0007669"/>
    <property type="project" value="UniProtKB-KW"/>
</dbReference>
<dbReference type="FunFam" id="1.20.1250.20:FF:000003">
    <property type="entry name" value="Solute carrier family 17 member 3"/>
    <property type="match status" value="1"/>
</dbReference>
<feature type="non-terminal residue" evidence="15">
    <location>
        <position position="1"/>
    </location>
</feature>
<dbReference type="GO" id="GO:0016020">
    <property type="term" value="C:membrane"/>
    <property type="evidence" value="ECO:0007669"/>
    <property type="project" value="UniProtKB-SubCell"/>
</dbReference>
<feature type="transmembrane region" description="Helical" evidence="13">
    <location>
        <begin position="163"/>
        <end position="184"/>
    </location>
</feature>
<evidence type="ECO:0000256" key="9">
    <source>
        <dbReference type="ARBA" id="ARBA00023136"/>
    </source>
</evidence>
<dbReference type="GO" id="GO:0006814">
    <property type="term" value="P:sodium ion transport"/>
    <property type="evidence" value="ECO:0007669"/>
    <property type="project" value="UniProtKB-KW"/>
</dbReference>
<evidence type="ECO:0000256" key="11">
    <source>
        <dbReference type="ARBA" id="ARBA00054632"/>
    </source>
</evidence>
<feature type="domain" description="Major facilitator superfamily (MFS) profile" evidence="14">
    <location>
        <begin position="26"/>
        <end position="456"/>
    </location>
</feature>
<comment type="caution">
    <text evidence="15">The sequence shown here is derived from an EMBL/GenBank/DDBJ whole genome shotgun (WGS) entry which is preliminary data.</text>
</comment>
<dbReference type="InterPro" id="IPR036259">
    <property type="entry name" value="MFS_trans_sf"/>
</dbReference>
<keyword evidence="16" id="KW-1185">Reference proteome</keyword>
<keyword evidence="4 13" id="KW-0812">Transmembrane</keyword>
<feature type="transmembrane region" description="Helical" evidence="13">
    <location>
        <begin position="428"/>
        <end position="449"/>
    </location>
</feature>
<evidence type="ECO:0000256" key="1">
    <source>
        <dbReference type="ARBA" id="ARBA00004141"/>
    </source>
</evidence>
<feature type="transmembrane region" description="Helical" evidence="13">
    <location>
        <begin position="71"/>
        <end position="90"/>
    </location>
</feature>
<gene>
    <name evidence="15" type="ORF">FF38_01717</name>
</gene>
<dbReference type="EMBL" id="JRES01000264">
    <property type="protein sequence ID" value="KNC32867.1"/>
    <property type="molecule type" value="Genomic_DNA"/>
</dbReference>
<evidence type="ECO:0000259" key="14">
    <source>
        <dbReference type="PROSITE" id="PS50850"/>
    </source>
</evidence>
<dbReference type="InterPro" id="IPR020846">
    <property type="entry name" value="MFS_dom"/>
</dbReference>
<sequence length="486" mass="54439">KKTIKMIRPSSCEEIKSRNYLGIRHLQGLLLFWGLAVGYAMRINLSVSIIAMTDPLEEKPYAQIFDWSESVKSLLLSSFFCGYVGTQVPAGPWARKWGAKILFFYAILISSVLCLLTPYLVEIGDWPLFVFVRILKGLAQGVLFPCTHTVLSKWSPAHERASLCTFAYAGTFFGAILIFGNSGWIMTSALGWTGTFYLSGVLGVVWCIVWYIWGANTPDDYKGITIEEKTMIYNSLGTNQNNDSEIVRNLKTPWTKILTSLPFLVLMIDHCAHNWGFWTLLTQLPSYMKYVLGMDIKSNALYSSLPYAIMLMLSFIFCFIANYINKHRLLTTNYSRKLFNSIGQGIPMIALITLAFCDSSNILLAVILIILTVGFNAASFLGFQVNHIDLSPNFAGVLMGITNCAANVMSILAPLAKGLLVQDETNIFEWRLVFIIAGGFYGIANLLFVTLGKTKIQPWNDPLPEPAEMQLMQPHKLANGEEKERQ</sequence>
<comment type="subcellular location">
    <subcellularLocation>
        <location evidence="1">Membrane</location>
        <topology evidence="1">Multi-pass membrane protein</topology>
    </subcellularLocation>
</comment>
<name>A0A0L0CKW4_LUCCU</name>
<keyword evidence="6 13" id="KW-1133">Transmembrane helix</keyword>
<organism evidence="15 16">
    <name type="scientific">Lucilia cuprina</name>
    <name type="common">Green bottle fly</name>
    <name type="synonym">Australian sheep blowfly</name>
    <dbReference type="NCBI Taxonomy" id="7375"/>
    <lineage>
        <taxon>Eukaryota</taxon>
        <taxon>Metazoa</taxon>
        <taxon>Ecdysozoa</taxon>
        <taxon>Arthropoda</taxon>
        <taxon>Hexapoda</taxon>
        <taxon>Insecta</taxon>
        <taxon>Pterygota</taxon>
        <taxon>Neoptera</taxon>
        <taxon>Endopterygota</taxon>
        <taxon>Diptera</taxon>
        <taxon>Brachycera</taxon>
        <taxon>Muscomorpha</taxon>
        <taxon>Oestroidea</taxon>
        <taxon>Calliphoridae</taxon>
        <taxon>Luciliinae</taxon>
        <taxon>Lucilia</taxon>
    </lineage>
</organism>
<evidence type="ECO:0000313" key="16">
    <source>
        <dbReference type="Proteomes" id="UP000037069"/>
    </source>
</evidence>
<evidence type="ECO:0000256" key="7">
    <source>
        <dbReference type="ARBA" id="ARBA00023053"/>
    </source>
</evidence>
<feature type="transmembrane region" description="Helical" evidence="13">
    <location>
        <begin position="28"/>
        <end position="51"/>
    </location>
</feature>
<dbReference type="Pfam" id="PF07690">
    <property type="entry name" value="MFS_1"/>
    <property type="match status" value="1"/>
</dbReference>
<evidence type="ECO:0000256" key="4">
    <source>
        <dbReference type="ARBA" id="ARBA00022692"/>
    </source>
</evidence>
<evidence type="ECO:0000256" key="13">
    <source>
        <dbReference type="SAM" id="Phobius"/>
    </source>
</evidence>